<evidence type="ECO:0000256" key="2">
    <source>
        <dbReference type="ARBA" id="ARBA00023315"/>
    </source>
</evidence>
<dbReference type="Pfam" id="PF00583">
    <property type="entry name" value="Acetyltransf_1"/>
    <property type="match status" value="1"/>
</dbReference>
<protein>
    <submittedName>
        <fullName evidence="3">N-acetyltransferase</fullName>
    </submittedName>
</protein>
<comment type="caution">
    <text evidence="3">The sequence shown here is derived from an EMBL/GenBank/DDBJ whole genome shotgun (WGS) entry which is preliminary data.</text>
</comment>
<dbReference type="OMA" id="VMDDFIM"/>
<dbReference type="EMBL" id="PJKN01000004">
    <property type="protein sequence ID" value="PNC56142.1"/>
    <property type="molecule type" value="Genomic_DNA"/>
</dbReference>
<dbReference type="PROSITE" id="PS51186">
    <property type="entry name" value="GNAT"/>
    <property type="match status" value="1"/>
</dbReference>
<dbReference type="InterPro" id="IPR000182">
    <property type="entry name" value="GNAT_dom"/>
</dbReference>
<dbReference type="Proteomes" id="UP000235914">
    <property type="component" value="Unassembled WGS sequence"/>
</dbReference>
<dbReference type="Gene3D" id="3.40.630.30">
    <property type="match status" value="1"/>
</dbReference>
<proteinExistence type="predicted"/>
<organism evidence="3 4">
    <name type="scientific">Akkermansia muciniphila</name>
    <dbReference type="NCBI Taxonomy" id="239935"/>
    <lineage>
        <taxon>Bacteria</taxon>
        <taxon>Pseudomonadati</taxon>
        <taxon>Verrucomicrobiota</taxon>
        <taxon>Verrucomicrobiia</taxon>
        <taxon>Verrucomicrobiales</taxon>
        <taxon>Akkermansiaceae</taxon>
        <taxon>Akkermansia</taxon>
    </lineage>
</organism>
<dbReference type="CDD" id="cd04301">
    <property type="entry name" value="NAT_SF"/>
    <property type="match status" value="1"/>
</dbReference>
<dbReference type="RefSeq" id="WP_012421193.1">
    <property type="nucleotide sequence ID" value="NZ_AP021898.1"/>
</dbReference>
<dbReference type="InterPro" id="IPR016181">
    <property type="entry name" value="Acyl_CoA_acyltransferase"/>
</dbReference>
<sequence>MPTLRQAAKDDITLIHELACQAFPATYRDLLSREQIDFMMDWMYSPANLEKQMEEGHVYFIASHEGKDCGYLSVQPEGPGVFHLQKIYVLPGFQGLHIGSFLFRHAISYIRSIHPEPCLMRLNVNRDNTRAVEFYQRMGMRTLERGDFHIGHGYYMTDYIMGLDIA</sequence>
<dbReference type="GO" id="GO:0016747">
    <property type="term" value="F:acyltransferase activity, transferring groups other than amino-acyl groups"/>
    <property type="evidence" value="ECO:0007669"/>
    <property type="project" value="InterPro"/>
</dbReference>
<dbReference type="AlphaFoldDB" id="A0A2N8I562"/>
<dbReference type="GeneID" id="60881759"/>
<accession>A0A2N8I562</accession>
<keyword evidence="1" id="KW-0808">Transferase</keyword>
<evidence type="ECO:0000256" key="1">
    <source>
        <dbReference type="ARBA" id="ARBA00022679"/>
    </source>
</evidence>
<dbReference type="SUPFAM" id="SSF55729">
    <property type="entry name" value="Acyl-CoA N-acyltransferases (Nat)"/>
    <property type="match status" value="1"/>
</dbReference>
<dbReference type="PANTHER" id="PTHR43800">
    <property type="entry name" value="PEPTIDYL-LYSINE N-ACETYLTRANSFERASE YJAB"/>
    <property type="match status" value="1"/>
</dbReference>
<gene>
    <name evidence="3" type="ORF">CXU09_07760</name>
</gene>
<evidence type="ECO:0000313" key="3">
    <source>
        <dbReference type="EMBL" id="PNC56142.1"/>
    </source>
</evidence>
<reference evidence="3 4" key="1">
    <citation type="journal article" date="2017" name="BMC Genomics">
        <title>Genome sequencing of 39 Akkermansia muciniphila isolates reveals its population structure, genomic and functional diverisity, and global distribution in mammalian gut microbiotas.</title>
        <authorList>
            <person name="Guo X."/>
            <person name="Li S."/>
            <person name="Zhang J."/>
            <person name="Wu F."/>
            <person name="Li X."/>
            <person name="Wu D."/>
            <person name="Zhang M."/>
            <person name="Ou Z."/>
            <person name="Jie Z."/>
            <person name="Yan Q."/>
            <person name="Li P."/>
            <person name="Yi J."/>
            <person name="Peng Y."/>
        </authorList>
    </citation>
    <scope>NUCLEOTIDE SEQUENCE [LARGE SCALE GENOMIC DNA]</scope>
    <source>
        <strain evidence="3 4">GP43</strain>
    </source>
</reference>
<name>A0A2N8I562_9BACT</name>
<keyword evidence="2" id="KW-0012">Acyltransferase</keyword>
<evidence type="ECO:0000313" key="4">
    <source>
        <dbReference type="Proteomes" id="UP000235914"/>
    </source>
</evidence>
<dbReference type="PANTHER" id="PTHR43800:SF1">
    <property type="entry name" value="PEPTIDYL-LYSINE N-ACETYLTRANSFERASE YJAB"/>
    <property type="match status" value="1"/>
</dbReference>